<dbReference type="Pfam" id="PF26222">
    <property type="entry name" value="DUF8048"/>
    <property type="match status" value="1"/>
</dbReference>
<dbReference type="AlphaFoldDB" id="A0ABD5ZV72"/>
<evidence type="ECO:0000259" key="1">
    <source>
        <dbReference type="Pfam" id="PF26222"/>
    </source>
</evidence>
<keyword evidence="3" id="KW-1185">Reference proteome</keyword>
<dbReference type="EMBL" id="JBHTAT010000001">
    <property type="protein sequence ID" value="MFC7253953.1"/>
    <property type="molecule type" value="Genomic_DNA"/>
</dbReference>
<dbReference type="RefSeq" id="WP_379702098.1">
    <property type="nucleotide sequence ID" value="NZ_JBHTAT010000001.1"/>
</dbReference>
<evidence type="ECO:0000313" key="3">
    <source>
        <dbReference type="Proteomes" id="UP001596434"/>
    </source>
</evidence>
<comment type="caution">
    <text evidence="2">The sequence shown here is derived from an EMBL/GenBank/DDBJ whole genome shotgun (WGS) entry which is preliminary data.</text>
</comment>
<accession>A0ABD5ZV72</accession>
<dbReference type="GeneID" id="96952245"/>
<feature type="domain" description="DUF8048" evidence="1">
    <location>
        <begin position="11"/>
        <end position="123"/>
    </location>
</feature>
<sequence>MADVSGAPNSPIDGQVFMLTAAKASVGPGRLSDLLAAVQSDLRDRLDTYRREFERVADGDDREVFLVPTDHWERIGERLGLDRREIDAVARAHAEQLRRIGSETDRRDEFETALEIREAVVVGW</sequence>
<organism evidence="2 3">
    <name type="scientific">Haloplanus litoreus</name>
    <dbReference type="NCBI Taxonomy" id="767515"/>
    <lineage>
        <taxon>Archaea</taxon>
        <taxon>Methanobacteriati</taxon>
        <taxon>Methanobacteriota</taxon>
        <taxon>Stenosarchaea group</taxon>
        <taxon>Halobacteria</taxon>
        <taxon>Halobacteriales</taxon>
        <taxon>Haloferacaceae</taxon>
        <taxon>Haloplanus</taxon>
    </lineage>
</organism>
<reference evidence="2 3" key="1">
    <citation type="journal article" date="2019" name="Int. J. Syst. Evol. Microbiol.">
        <title>The Global Catalogue of Microorganisms (GCM) 10K type strain sequencing project: providing services to taxonomists for standard genome sequencing and annotation.</title>
        <authorList>
            <consortium name="The Broad Institute Genomics Platform"/>
            <consortium name="The Broad Institute Genome Sequencing Center for Infectious Disease"/>
            <person name="Wu L."/>
            <person name="Ma J."/>
        </authorList>
    </citation>
    <scope>NUCLEOTIDE SEQUENCE [LARGE SCALE GENOMIC DNA]</scope>
    <source>
        <strain evidence="2 3">GX21</strain>
    </source>
</reference>
<proteinExistence type="predicted"/>
<dbReference type="Proteomes" id="UP001596434">
    <property type="component" value="Unassembled WGS sequence"/>
</dbReference>
<gene>
    <name evidence="2" type="ORF">ACFQKE_01300</name>
</gene>
<dbReference type="InterPro" id="IPR058361">
    <property type="entry name" value="DUF8048"/>
</dbReference>
<evidence type="ECO:0000313" key="2">
    <source>
        <dbReference type="EMBL" id="MFC7253953.1"/>
    </source>
</evidence>
<name>A0ABD5ZV72_9EURY</name>
<protein>
    <recommendedName>
        <fullName evidence="1">DUF8048 domain-containing protein</fullName>
    </recommendedName>
</protein>